<dbReference type="Gene3D" id="3.40.50.300">
    <property type="entry name" value="P-loop containing nucleotide triphosphate hydrolases"/>
    <property type="match status" value="1"/>
</dbReference>
<organism evidence="3 4">
    <name type="scientific">Lentzea indica</name>
    <dbReference type="NCBI Taxonomy" id="2604800"/>
    <lineage>
        <taxon>Bacteria</taxon>
        <taxon>Bacillati</taxon>
        <taxon>Actinomycetota</taxon>
        <taxon>Actinomycetes</taxon>
        <taxon>Pseudonocardiales</taxon>
        <taxon>Pseudonocardiaceae</taxon>
        <taxon>Lentzea</taxon>
    </lineage>
</organism>
<feature type="transmembrane region" description="Helical" evidence="2">
    <location>
        <begin position="60"/>
        <end position="79"/>
    </location>
</feature>
<keyword evidence="2" id="KW-1133">Transmembrane helix</keyword>
<feature type="transmembrane region" description="Helical" evidence="2">
    <location>
        <begin position="91"/>
        <end position="111"/>
    </location>
</feature>
<gene>
    <name evidence="3" type="ORF">FXN61_46180</name>
</gene>
<keyword evidence="2" id="KW-0472">Membrane</keyword>
<reference evidence="3 4" key="1">
    <citation type="submission" date="2019-08" db="EMBL/GenBank/DDBJ databases">
        <title>Lentzea from Indian Himalayas.</title>
        <authorList>
            <person name="Mandal S."/>
            <person name="Mallick Gupta A."/>
            <person name="Maiti P.K."/>
            <person name="Sarkar J."/>
            <person name="Mandal S."/>
        </authorList>
    </citation>
    <scope>NUCLEOTIDE SEQUENCE [LARGE SCALE GENOMIC DNA]</scope>
    <source>
        <strain evidence="3 4">PSKA42</strain>
    </source>
</reference>
<evidence type="ECO:0000313" key="4">
    <source>
        <dbReference type="Proteomes" id="UP001515943"/>
    </source>
</evidence>
<dbReference type="Proteomes" id="UP001515943">
    <property type="component" value="Unassembled WGS sequence"/>
</dbReference>
<name>A0ABX1FXC9_9PSEU</name>
<feature type="compositionally biased region" description="Low complexity" evidence="1">
    <location>
        <begin position="603"/>
        <end position="638"/>
    </location>
</feature>
<comment type="caution">
    <text evidence="3">The sequence shown here is derived from an EMBL/GenBank/DDBJ whole genome shotgun (WGS) entry which is preliminary data.</text>
</comment>
<dbReference type="EMBL" id="VSRL01000406">
    <property type="protein sequence ID" value="NKE63713.1"/>
    <property type="molecule type" value="Genomic_DNA"/>
</dbReference>
<protein>
    <recommendedName>
        <fullName evidence="5">DNA segregation ATPase FtsK/SpoIIIE, S-DNA-T family</fullName>
    </recommendedName>
</protein>
<sequence length="667" mass="71203">MGKRSSRGDLAGTGSEAGYYQPRNYWGSKVAPYGGQWAAMLIAWPAGALTHLMLADSPHLPWITPVLALAGTVLAGVAYKAAGTRSGITRVHATITVAILTGWLVTCAITAPWRQPLVGIWLFGGATLALSWNIRRALRGGEESGGAGALFEKVKLAGVQAKAIDVAPNKVTAPLALPPGEVSVEEVQGAVDKIASALRLPKGSVRVVGDPDDTSQATMTIVPVDVLRHPQPWRGPSAPGGSIAEPIVPGVYEDNELQRMFFPGDKATQRQAATWIVQGMKGSGKTGGAKNCWTEMLTRRDNNLIVLDPSKGEQSVAFLGDSTSVVIGHKQCQQVMSRVPDVITDRATSLGRWGFDEWTPEVFERHGMPYLVIWVEESTRVLEDAATMTRIAQECRSAGISVVFSLQKASFRQMSTDVRSQIDGVWCFGVKDIDDAAFTLSEQVIDAGARPDKWQNRRVGCNYVEGPGIDEDRLPIPGRTFTATDEERAQVIDAHAGIRPELWAPTAKILGLPAKPTSQQGGTVVPITAHTSSVTAALADDWDNGFLSDEDDRTLLALPDDPEPDLEDLDPDAELPDDDPDMVLPGGSRRGRRPGSGCAPRWTSSPATAAPRSPSATCPTPRPCSAAPASGCPASSRAWPATGCWRRPGPTARPSSTARAPVTQRDM</sequence>
<evidence type="ECO:0000313" key="3">
    <source>
        <dbReference type="EMBL" id="NKE63713.1"/>
    </source>
</evidence>
<dbReference type="InterPro" id="IPR027417">
    <property type="entry name" value="P-loop_NTPase"/>
</dbReference>
<keyword evidence="2" id="KW-0812">Transmembrane</keyword>
<dbReference type="RefSeq" id="WP_167980287.1">
    <property type="nucleotide sequence ID" value="NZ_VSRL01000406.1"/>
</dbReference>
<keyword evidence="4" id="KW-1185">Reference proteome</keyword>
<evidence type="ECO:0008006" key="5">
    <source>
        <dbReference type="Google" id="ProtNLM"/>
    </source>
</evidence>
<evidence type="ECO:0000256" key="2">
    <source>
        <dbReference type="SAM" id="Phobius"/>
    </source>
</evidence>
<feature type="transmembrane region" description="Helical" evidence="2">
    <location>
        <begin position="37"/>
        <end position="54"/>
    </location>
</feature>
<accession>A0ABX1FXC9</accession>
<evidence type="ECO:0000256" key="1">
    <source>
        <dbReference type="SAM" id="MobiDB-lite"/>
    </source>
</evidence>
<feature type="compositionally biased region" description="Acidic residues" evidence="1">
    <location>
        <begin position="560"/>
        <end position="581"/>
    </location>
</feature>
<dbReference type="SUPFAM" id="SSF52540">
    <property type="entry name" value="P-loop containing nucleoside triphosphate hydrolases"/>
    <property type="match status" value="1"/>
</dbReference>
<proteinExistence type="predicted"/>
<feature type="region of interest" description="Disordered" evidence="1">
    <location>
        <begin position="557"/>
        <end position="667"/>
    </location>
</feature>